<protein>
    <recommendedName>
        <fullName evidence="20">Very long-chain fatty acid transport protein</fullName>
        <ecNumber evidence="14">6.2.1.3</ecNumber>
    </recommendedName>
    <alternativeName>
        <fullName evidence="16">Long-chain-fatty-acid--CoA ligase</fullName>
    </alternativeName>
    <alternativeName>
        <fullName evidence="21">Very-long-chain acyl-CoA synthetase</fullName>
    </alternativeName>
</protein>
<keyword evidence="6" id="KW-0812">Transmembrane</keyword>
<organism evidence="24 25">
    <name type="scientific">Stegodyphus mimosarum</name>
    <name type="common">African social velvet spider</name>
    <dbReference type="NCBI Taxonomy" id="407821"/>
    <lineage>
        <taxon>Eukaryota</taxon>
        <taxon>Metazoa</taxon>
        <taxon>Ecdysozoa</taxon>
        <taxon>Arthropoda</taxon>
        <taxon>Chelicerata</taxon>
        <taxon>Arachnida</taxon>
        <taxon>Araneae</taxon>
        <taxon>Araneomorphae</taxon>
        <taxon>Entelegynae</taxon>
        <taxon>Eresoidea</taxon>
        <taxon>Eresidae</taxon>
        <taxon>Stegodyphus</taxon>
    </lineage>
</organism>
<dbReference type="OMA" id="HARYFLM"/>
<evidence type="ECO:0000256" key="9">
    <source>
        <dbReference type="ARBA" id="ARBA00022840"/>
    </source>
</evidence>
<dbReference type="FunFam" id="3.30.300.30:FF:000002">
    <property type="entry name" value="Long-chain fatty acid transport protein 1"/>
    <property type="match status" value="1"/>
</dbReference>
<feature type="non-terminal residue" evidence="24">
    <location>
        <position position="621"/>
    </location>
</feature>
<dbReference type="FunFam" id="3.40.50.12780:FF:000019">
    <property type="entry name" value="Long-chain fatty acid transporter"/>
    <property type="match status" value="1"/>
</dbReference>
<evidence type="ECO:0000256" key="2">
    <source>
        <dbReference type="ARBA" id="ARBA00006432"/>
    </source>
</evidence>
<evidence type="ECO:0000256" key="11">
    <source>
        <dbReference type="ARBA" id="ARBA00023055"/>
    </source>
</evidence>
<dbReference type="InterPro" id="IPR020845">
    <property type="entry name" value="AMP-binding_CS"/>
</dbReference>
<evidence type="ECO:0000313" key="24">
    <source>
        <dbReference type="EMBL" id="KFM59377.1"/>
    </source>
</evidence>
<evidence type="ECO:0000256" key="7">
    <source>
        <dbReference type="ARBA" id="ARBA00022741"/>
    </source>
</evidence>
<keyword evidence="3" id="KW-0813">Transport</keyword>
<evidence type="ECO:0000256" key="5">
    <source>
        <dbReference type="ARBA" id="ARBA00022598"/>
    </source>
</evidence>
<evidence type="ECO:0000256" key="3">
    <source>
        <dbReference type="ARBA" id="ARBA00022448"/>
    </source>
</evidence>
<proteinExistence type="inferred from homology"/>
<evidence type="ECO:0000256" key="21">
    <source>
        <dbReference type="ARBA" id="ARBA00078285"/>
    </source>
</evidence>
<dbReference type="GO" id="GO:0005886">
    <property type="term" value="C:plasma membrane"/>
    <property type="evidence" value="ECO:0007669"/>
    <property type="project" value="UniProtKB-SubCell"/>
</dbReference>
<dbReference type="InterPro" id="IPR045851">
    <property type="entry name" value="AMP-bd_C_sf"/>
</dbReference>
<dbReference type="Pfam" id="PF00501">
    <property type="entry name" value="AMP-binding"/>
    <property type="match status" value="1"/>
</dbReference>
<evidence type="ECO:0000256" key="4">
    <source>
        <dbReference type="ARBA" id="ARBA00022475"/>
    </source>
</evidence>
<dbReference type="Gene3D" id="3.40.50.12780">
    <property type="entry name" value="N-terminal domain of ligase-like"/>
    <property type="match status" value="1"/>
</dbReference>
<evidence type="ECO:0000256" key="8">
    <source>
        <dbReference type="ARBA" id="ARBA00022832"/>
    </source>
</evidence>
<dbReference type="OrthoDB" id="6420313at2759"/>
<comment type="function">
    <text evidence="19">Acyl-CoA synthetase required for both the import of long chain fatty acids (LCFAs) (C14-C18) and the activation very long chain fatty acids (VLCFAs) (C20-C26) by esterification of the fatty acids into metabolically active CoA-thioesters for subsequent degradation or incorporation into phospholipids. The transport and fatty acyl-CoA synthetase activities are genetically separable and are thus independent activities. Esterifies VLCFAs in the peroxisome matrix. The VLCFAs are actively transported into peroxisomes by a PXA1-PXA2 heterodimeric transporter in the peroxisomal membrane.</text>
</comment>
<evidence type="ECO:0000313" key="25">
    <source>
        <dbReference type="Proteomes" id="UP000054359"/>
    </source>
</evidence>
<evidence type="ECO:0000256" key="18">
    <source>
        <dbReference type="ARBA" id="ARBA00048666"/>
    </source>
</evidence>
<dbReference type="InterPro" id="IPR042099">
    <property type="entry name" value="ANL_N_sf"/>
</dbReference>
<comment type="catalytic activity">
    <reaction evidence="15">
        <text>a very long-chain fatty acid + ATP + CoA = a very long-chain fatty acyl-CoA + AMP + diphosphate</text>
        <dbReference type="Rhea" id="RHEA:54536"/>
        <dbReference type="ChEBI" id="CHEBI:30616"/>
        <dbReference type="ChEBI" id="CHEBI:33019"/>
        <dbReference type="ChEBI" id="CHEBI:57287"/>
        <dbReference type="ChEBI" id="CHEBI:58950"/>
        <dbReference type="ChEBI" id="CHEBI:138261"/>
        <dbReference type="ChEBI" id="CHEBI:456215"/>
    </reaction>
    <physiologicalReaction direction="left-to-right" evidence="15">
        <dbReference type="Rhea" id="RHEA:54537"/>
    </physiologicalReaction>
</comment>
<comment type="similarity">
    <text evidence="2">Belongs to the ATP-dependent AMP-binding enzyme family.</text>
</comment>
<dbReference type="GO" id="GO:0005789">
    <property type="term" value="C:endoplasmic reticulum membrane"/>
    <property type="evidence" value="ECO:0007669"/>
    <property type="project" value="TreeGrafter"/>
</dbReference>
<dbReference type="NCBIfam" id="NF006134">
    <property type="entry name" value="PRK08279.1"/>
    <property type="match status" value="1"/>
</dbReference>
<evidence type="ECO:0000256" key="13">
    <source>
        <dbReference type="ARBA" id="ARBA00023140"/>
    </source>
</evidence>
<evidence type="ECO:0000256" key="1">
    <source>
        <dbReference type="ARBA" id="ARBA00004651"/>
    </source>
</evidence>
<keyword evidence="13" id="KW-0576">Peroxisome</keyword>
<dbReference type="Gene3D" id="3.30.300.30">
    <property type="match status" value="1"/>
</dbReference>
<evidence type="ECO:0000256" key="17">
    <source>
        <dbReference type="ARBA" id="ARBA00046271"/>
    </source>
</evidence>
<keyword evidence="25" id="KW-1185">Reference proteome</keyword>
<dbReference type="EMBL" id="KK113118">
    <property type="protein sequence ID" value="KFM59377.1"/>
    <property type="molecule type" value="Genomic_DNA"/>
</dbReference>
<dbReference type="PANTHER" id="PTHR43107">
    <property type="entry name" value="LONG-CHAIN FATTY ACID TRANSPORT PROTEIN"/>
    <property type="match status" value="1"/>
</dbReference>
<reference evidence="24 25" key="1">
    <citation type="submission" date="2013-11" db="EMBL/GenBank/DDBJ databases">
        <title>Genome sequencing of Stegodyphus mimosarum.</title>
        <authorList>
            <person name="Bechsgaard J."/>
        </authorList>
    </citation>
    <scope>NUCLEOTIDE SEQUENCE [LARGE SCALE GENOMIC DNA]</scope>
</reference>
<dbReference type="PANTHER" id="PTHR43107:SF15">
    <property type="entry name" value="FATTY ACID TRANSPORT PROTEIN 3, ISOFORM A"/>
    <property type="match status" value="1"/>
</dbReference>
<keyword evidence="8" id="KW-0276">Fatty acid metabolism</keyword>
<gene>
    <name evidence="24" type="ORF">X975_23454</name>
</gene>
<dbReference type="InterPro" id="IPR000873">
    <property type="entry name" value="AMP-dep_synth/lig_dom"/>
</dbReference>
<dbReference type="GO" id="GO:0005778">
    <property type="term" value="C:peroxisomal membrane"/>
    <property type="evidence" value="ECO:0007669"/>
    <property type="project" value="UniProtKB-SubCell"/>
</dbReference>
<dbReference type="InterPro" id="IPR025110">
    <property type="entry name" value="AMP-bd_C"/>
</dbReference>
<evidence type="ECO:0000256" key="12">
    <source>
        <dbReference type="ARBA" id="ARBA00023136"/>
    </source>
</evidence>
<feature type="domain" description="AMP-binding enzyme C-terminal" evidence="23">
    <location>
        <begin position="517"/>
        <end position="592"/>
    </location>
</feature>
<evidence type="ECO:0000259" key="23">
    <source>
        <dbReference type="Pfam" id="PF13193"/>
    </source>
</evidence>
<keyword evidence="5" id="KW-0436">Ligase</keyword>
<keyword evidence="12" id="KW-0472">Membrane</keyword>
<dbReference type="STRING" id="407821.A0A087T2N8"/>
<dbReference type="GO" id="GO:0004467">
    <property type="term" value="F:long-chain fatty acid-CoA ligase activity"/>
    <property type="evidence" value="ECO:0007669"/>
    <property type="project" value="UniProtKB-EC"/>
</dbReference>
<comment type="subcellular location">
    <subcellularLocation>
        <location evidence="1">Cell membrane</location>
        <topology evidence="1">Multi-pass membrane protein</topology>
    </subcellularLocation>
    <subcellularLocation>
        <location evidence="17">Peroxisome membrane</location>
    </subcellularLocation>
</comment>
<evidence type="ECO:0000256" key="19">
    <source>
        <dbReference type="ARBA" id="ARBA00060276"/>
    </source>
</evidence>
<evidence type="ECO:0000256" key="10">
    <source>
        <dbReference type="ARBA" id="ARBA00022989"/>
    </source>
</evidence>
<keyword evidence="7" id="KW-0547">Nucleotide-binding</keyword>
<keyword evidence="4" id="KW-1003">Cell membrane</keyword>
<keyword evidence="10" id="KW-1133">Transmembrane helix</keyword>
<dbReference type="EC" id="6.2.1.3" evidence="14"/>
<sequence>MASVLLIILCFLLFLLISTVGFIIFMMSHSIGPKVIFKTIGRDIRAARLYFKTVSFVKKCHYQNLSVVDLFRNTAKKYPHKVCFVFQDEEWTYQQVDDLSNKVAHCFLSRGYQKGDEVALFLENCVEYVCIWLGLAKIGVITSFLNTNLRKDSLVHSINVIDAKAVIFGKNLSSAVEDAIPFIEKKDTIEYYCFYEKSMTDNNESVQFPAKSLNSLLDDASESSADVQKIKINFQDKLLYIYTSGTTGLPKAAIIRHSRFIWVSAAANYIAQLKEFETFYNPLPLYHSAGGILFLSVVLAFGGKMIIRKKFSASNFWKEAVKHKATVSQYIGEICRYLLNQPRTPEETQHSIKIFFGNGLRPHIWKEFQERFRIKSIIEMYGATEGNANLTNMFGKVGAVGFVSRILFWLYPVRLIKVDPETGKPLRNAQGLCIQCQPGEPGEMVGKIVNSNPINQFDGYVSNKDTEKKIIRDCFAKGDMAFLSGDILIMDEEGYLYFVDRTGDTFRWRGENVSTGEVENVISKALNHVACVVYGVEVPNVEGRAGMAAIQIDLKDIDLDALYQHISKRLPSYAVPLFIRICSNLEITGTYKLRKVTLQKDGFNPEKIADPLFFFNKKTYA</sequence>
<keyword evidence="11" id="KW-0445">Lipid transport</keyword>
<dbReference type="AlphaFoldDB" id="A0A087T2N8"/>
<evidence type="ECO:0000256" key="14">
    <source>
        <dbReference type="ARBA" id="ARBA00026121"/>
    </source>
</evidence>
<dbReference type="Pfam" id="PF13193">
    <property type="entry name" value="AMP-binding_C"/>
    <property type="match status" value="1"/>
</dbReference>
<dbReference type="Proteomes" id="UP000054359">
    <property type="component" value="Unassembled WGS sequence"/>
</dbReference>
<dbReference type="SUPFAM" id="SSF56801">
    <property type="entry name" value="Acetyl-CoA synthetase-like"/>
    <property type="match status" value="1"/>
</dbReference>
<keyword evidence="8" id="KW-0443">Lipid metabolism</keyword>
<dbReference type="GO" id="GO:0044539">
    <property type="term" value="P:long-chain fatty acid import into cell"/>
    <property type="evidence" value="ECO:0007669"/>
    <property type="project" value="TreeGrafter"/>
</dbReference>
<comment type="catalytic activity">
    <reaction evidence="18">
        <text>tetracosanoate + ATP + CoA = tetracosanoyl-CoA + AMP + diphosphate</text>
        <dbReference type="Rhea" id="RHEA:33639"/>
        <dbReference type="ChEBI" id="CHEBI:30616"/>
        <dbReference type="ChEBI" id="CHEBI:31014"/>
        <dbReference type="ChEBI" id="CHEBI:33019"/>
        <dbReference type="ChEBI" id="CHEBI:57287"/>
        <dbReference type="ChEBI" id="CHEBI:65052"/>
        <dbReference type="ChEBI" id="CHEBI:456215"/>
    </reaction>
    <physiologicalReaction direction="left-to-right" evidence="18">
        <dbReference type="Rhea" id="RHEA:33640"/>
    </physiologicalReaction>
</comment>
<evidence type="ECO:0000259" key="22">
    <source>
        <dbReference type="Pfam" id="PF00501"/>
    </source>
</evidence>
<evidence type="ECO:0000256" key="20">
    <source>
        <dbReference type="ARBA" id="ARBA00068795"/>
    </source>
</evidence>
<evidence type="ECO:0000256" key="15">
    <source>
        <dbReference type="ARBA" id="ARBA00036527"/>
    </source>
</evidence>
<dbReference type="PROSITE" id="PS00455">
    <property type="entry name" value="AMP_BINDING"/>
    <property type="match status" value="1"/>
</dbReference>
<keyword evidence="9" id="KW-0067">ATP-binding</keyword>
<dbReference type="GO" id="GO:0005324">
    <property type="term" value="F:long-chain fatty acid transmembrane transporter activity"/>
    <property type="evidence" value="ECO:0007669"/>
    <property type="project" value="TreeGrafter"/>
</dbReference>
<dbReference type="GO" id="GO:0005524">
    <property type="term" value="F:ATP binding"/>
    <property type="evidence" value="ECO:0007669"/>
    <property type="project" value="UniProtKB-KW"/>
</dbReference>
<accession>A0A087T2N8</accession>
<feature type="domain" description="AMP-dependent synthetase/ligase" evidence="22">
    <location>
        <begin position="71"/>
        <end position="445"/>
    </location>
</feature>
<evidence type="ECO:0000256" key="16">
    <source>
        <dbReference type="ARBA" id="ARBA00041297"/>
    </source>
</evidence>
<evidence type="ECO:0000256" key="6">
    <source>
        <dbReference type="ARBA" id="ARBA00022692"/>
    </source>
</evidence>
<name>A0A087T2N8_STEMI</name>